<comment type="similarity">
    <text evidence="8">Belongs to the tRNA(Ile)-lysidine synthase family.</text>
</comment>
<dbReference type="SMART" id="SM00977">
    <property type="entry name" value="TilS_C"/>
    <property type="match status" value="1"/>
</dbReference>
<dbReference type="PANTHER" id="PTHR43033:SF1">
    <property type="entry name" value="TRNA(ILE)-LYSIDINE SYNTHASE-RELATED"/>
    <property type="match status" value="1"/>
</dbReference>
<dbReference type="Pfam" id="PF11734">
    <property type="entry name" value="TilS_C"/>
    <property type="match status" value="1"/>
</dbReference>
<evidence type="ECO:0000256" key="1">
    <source>
        <dbReference type="ARBA" id="ARBA00004496"/>
    </source>
</evidence>
<keyword evidence="5 8" id="KW-0547">Nucleotide-binding</keyword>
<sequence length="477" mass="54338">MTEKVFEFINTNNLIEKKDRILIGVSGGADSVCLMHLLAEVYKDTDIKLFVVHVHHGIRDVEADKDEAFVKGLCDKLKIPFFAYHYDVKAIAAMEGLSEEETGRKVRYEAFFDAAKKNNCNKVAVAHNKNDNAETILLNLFRGSGIKGLTGIKPLSTMVTEFGCITVIRPLLPVTRKEIEGYLAERNISYRTDSTNLENIYTRNKIRNIIMDYAAKEINNNVIEHITGAGANLYEAYNFIEKNINDRFCAIVKEKQGIYEYDVNILSKEDIIIQKGIIRKILEQVAGNLKDIEAGHVNDILALGSKQVGKKLNLPYGMIAQKKYGIISIGKSSNLVSNRHIEKPEEEDIKIPGRTYLESYDIYIETEIIEDKKNKTFPKNSCMKWFDYDKIENTLKLRTRKTGDYLQINSQGGTKKLKDYFIDLKVPKEERDQVLLVADGSHILWILGYGGRISEKYKITDQTKTILSMKIKNAKEK</sequence>
<evidence type="ECO:0000256" key="2">
    <source>
        <dbReference type="ARBA" id="ARBA00022490"/>
    </source>
</evidence>
<feature type="binding site" evidence="8">
    <location>
        <begin position="26"/>
        <end position="31"/>
    </location>
    <ligand>
        <name>ATP</name>
        <dbReference type="ChEBI" id="CHEBI:30616"/>
    </ligand>
</feature>
<dbReference type="CDD" id="cd01992">
    <property type="entry name" value="TilS_N"/>
    <property type="match status" value="1"/>
</dbReference>
<dbReference type="GO" id="GO:0005524">
    <property type="term" value="F:ATP binding"/>
    <property type="evidence" value="ECO:0007669"/>
    <property type="project" value="UniProtKB-UniRule"/>
</dbReference>
<evidence type="ECO:0000256" key="3">
    <source>
        <dbReference type="ARBA" id="ARBA00022598"/>
    </source>
</evidence>
<dbReference type="Pfam" id="PF01171">
    <property type="entry name" value="ATP_bind_3"/>
    <property type="match status" value="1"/>
</dbReference>
<keyword evidence="2 8" id="KW-0963">Cytoplasm</keyword>
<dbReference type="InterPro" id="IPR012094">
    <property type="entry name" value="tRNA_Ile_lys_synt"/>
</dbReference>
<comment type="function">
    <text evidence="8">Ligates lysine onto the cytidine present at position 34 of the AUA codon-specific tRNA(Ile) that contains the anticodon CAU, in an ATP-dependent manner. Cytidine is converted to lysidine, thus changing the amino acid specificity of the tRNA from methionine to isoleucine.</text>
</comment>
<dbReference type="NCBIfam" id="TIGR02433">
    <property type="entry name" value="lysidine_TilS_C"/>
    <property type="match status" value="1"/>
</dbReference>
<dbReference type="OrthoDB" id="9807403at2"/>
<accession>A0A0H5SJS3</accession>
<dbReference type="SUPFAM" id="SSF52402">
    <property type="entry name" value="Adenine nucleotide alpha hydrolases-like"/>
    <property type="match status" value="1"/>
</dbReference>
<dbReference type="EC" id="6.3.4.19" evidence="8"/>
<evidence type="ECO:0000313" key="10">
    <source>
        <dbReference type="EMBL" id="CRZ35350.1"/>
    </source>
</evidence>
<evidence type="ECO:0000313" key="11">
    <source>
        <dbReference type="Proteomes" id="UP000236497"/>
    </source>
</evidence>
<reference evidence="10 11" key="1">
    <citation type="submission" date="2015-06" db="EMBL/GenBank/DDBJ databases">
        <authorList>
            <person name="Wibberg Daniel"/>
        </authorList>
    </citation>
    <scope>NUCLEOTIDE SEQUENCE [LARGE SCALE GENOMIC DNA]</scope>
    <source>
        <strain evidence="10 11">T3/55T</strain>
    </source>
</reference>
<keyword evidence="4 8" id="KW-0819">tRNA processing</keyword>
<proteinExistence type="inferred from homology"/>
<keyword evidence="6 8" id="KW-0067">ATP-binding</keyword>
<dbReference type="GO" id="GO:0032267">
    <property type="term" value="F:tRNA(Ile)-lysidine synthase activity"/>
    <property type="evidence" value="ECO:0007669"/>
    <property type="project" value="UniProtKB-EC"/>
</dbReference>
<dbReference type="Proteomes" id="UP000236497">
    <property type="component" value="Unassembled WGS sequence"/>
</dbReference>
<evidence type="ECO:0000256" key="7">
    <source>
        <dbReference type="ARBA" id="ARBA00048539"/>
    </source>
</evidence>
<dbReference type="InterPro" id="IPR011063">
    <property type="entry name" value="TilS/TtcA_N"/>
</dbReference>
<organism evidence="10 11">
    <name type="scientific">Herbinix hemicellulosilytica</name>
    <dbReference type="NCBI Taxonomy" id="1564487"/>
    <lineage>
        <taxon>Bacteria</taxon>
        <taxon>Bacillati</taxon>
        <taxon>Bacillota</taxon>
        <taxon>Clostridia</taxon>
        <taxon>Lachnospirales</taxon>
        <taxon>Lachnospiraceae</taxon>
        <taxon>Herbinix</taxon>
    </lineage>
</organism>
<dbReference type="SUPFAM" id="SSF82829">
    <property type="entry name" value="MesJ substrate recognition domain-like"/>
    <property type="match status" value="1"/>
</dbReference>
<dbReference type="GO" id="GO:0006400">
    <property type="term" value="P:tRNA modification"/>
    <property type="evidence" value="ECO:0007669"/>
    <property type="project" value="UniProtKB-UniRule"/>
</dbReference>
<comment type="domain">
    <text evidence="8">The N-terminal region contains the highly conserved SGGXDS motif, predicted to be a P-loop motif involved in ATP binding.</text>
</comment>
<evidence type="ECO:0000256" key="6">
    <source>
        <dbReference type="ARBA" id="ARBA00022840"/>
    </source>
</evidence>
<dbReference type="NCBIfam" id="TIGR02432">
    <property type="entry name" value="lysidine_TilS_N"/>
    <property type="match status" value="1"/>
</dbReference>
<comment type="catalytic activity">
    <reaction evidence="7 8">
        <text>cytidine(34) in tRNA(Ile2) + L-lysine + ATP = lysidine(34) in tRNA(Ile2) + AMP + diphosphate + H(+)</text>
        <dbReference type="Rhea" id="RHEA:43744"/>
        <dbReference type="Rhea" id="RHEA-COMP:10625"/>
        <dbReference type="Rhea" id="RHEA-COMP:10670"/>
        <dbReference type="ChEBI" id="CHEBI:15378"/>
        <dbReference type="ChEBI" id="CHEBI:30616"/>
        <dbReference type="ChEBI" id="CHEBI:32551"/>
        <dbReference type="ChEBI" id="CHEBI:33019"/>
        <dbReference type="ChEBI" id="CHEBI:82748"/>
        <dbReference type="ChEBI" id="CHEBI:83665"/>
        <dbReference type="ChEBI" id="CHEBI:456215"/>
        <dbReference type="EC" id="6.3.4.19"/>
    </reaction>
</comment>
<dbReference type="EMBL" id="CVTD020000024">
    <property type="protein sequence ID" value="CRZ35350.1"/>
    <property type="molecule type" value="Genomic_DNA"/>
</dbReference>
<gene>
    <name evidence="8" type="primary">tilS</name>
    <name evidence="10" type="ORF">HHT355_2152</name>
</gene>
<evidence type="ECO:0000259" key="9">
    <source>
        <dbReference type="SMART" id="SM00977"/>
    </source>
</evidence>
<dbReference type="HAMAP" id="MF_01161">
    <property type="entry name" value="tRNA_Ile_lys_synt"/>
    <property type="match status" value="1"/>
</dbReference>
<name>A0A0H5SJS3_HERHM</name>
<protein>
    <recommendedName>
        <fullName evidence="8">tRNA(Ile)-lysidine synthase</fullName>
        <ecNumber evidence="8">6.3.4.19</ecNumber>
    </recommendedName>
    <alternativeName>
        <fullName evidence="8">tRNA(Ile)-2-lysyl-cytidine synthase</fullName>
    </alternativeName>
    <alternativeName>
        <fullName evidence="8">tRNA(Ile)-lysidine synthetase</fullName>
    </alternativeName>
</protein>
<dbReference type="Gene3D" id="3.40.50.620">
    <property type="entry name" value="HUPs"/>
    <property type="match status" value="1"/>
</dbReference>
<dbReference type="SUPFAM" id="SSF56037">
    <property type="entry name" value="PheT/TilS domain"/>
    <property type="match status" value="1"/>
</dbReference>
<evidence type="ECO:0000256" key="8">
    <source>
        <dbReference type="HAMAP-Rule" id="MF_01161"/>
    </source>
</evidence>
<dbReference type="AlphaFoldDB" id="A0A0H5SJS3"/>
<dbReference type="InterPro" id="IPR012796">
    <property type="entry name" value="Lysidine-tRNA-synth_C"/>
</dbReference>
<dbReference type="InterPro" id="IPR012795">
    <property type="entry name" value="tRNA_Ile_lys_synt_N"/>
</dbReference>
<keyword evidence="3 8" id="KW-0436">Ligase</keyword>
<dbReference type="RefSeq" id="WP_103203438.1">
    <property type="nucleotide sequence ID" value="NZ_CVTD020000024.1"/>
</dbReference>
<keyword evidence="11" id="KW-1185">Reference proteome</keyword>
<feature type="domain" description="Lysidine-tRNA(Ile) synthetase C-terminal" evidence="9">
    <location>
        <begin position="395"/>
        <end position="469"/>
    </location>
</feature>
<comment type="subcellular location">
    <subcellularLocation>
        <location evidence="1 8">Cytoplasm</location>
    </subcellularLocation>
</comment>
<dbReference type="GO" id="GO:0005737">
    <property type="term" value="C:cytoplasm"/>
    <property type="evidence" value="ECO:0007669"/>
    <property type="project" value="UniProtKB-SubCell"/>
</dbReference>
<evidence type="ECO:0000256" key="5">
    <source>
        <dbReference type="ARBA" id="ARBA00022741"/>
    </source>
</evidence>
<dbReference type="PANTHER" id="PTHR43033">
    <property type="entry name" value="TRNA(ILE)-LYSIDINE SYNTHASE-RELATED"/>
    <property type="match status" value="1"/>
</dbReference>
<evidence type="ECO:0000256" key="4">
    <source>
        <dbReference type="ARBA" id="ARBA00022694"/>
    </source>
</evidence>
<dbReference type="InterPro" id="IPR014729">
    <property type="entry name" value="Rossmann-like_a/b/a_fold"/>
</dbReference>